<dbReference type="InterPro" id="IPR013320">
    <property type="entry name" value="ConA-like_dom_sf"/>
</dbReference>
<dbReference type="Pfam" id="PF13385">
    <property type="entry name" value="Laminin_G_3"/>
    <property type="match status" value="1"/>
</dbReference>
<accession>A0ABV4U840</accession>
<protein>
    <submittedName>
        <fullName evidence="2">LamG-like jellyroll fold domain-containing protein</fullName>
    </submittedName>
</protein>
<comment type="caution">
    <text evidence="2">The sequence shown here is derived from an EMBL/GenBank/DDBJ whole genome shotgun (WGS) entry which is preliminary data.</text>
</comment>
<dbReference type="RefSeq" id="WP_425346377.1">
    <property type="nucleotide sequence ID" value="NZ_JBGUBD010000009.1"/>
</dbReference>
<dbReference type="Proteomes" id="UP001575105">
    <property type="component" value="Unassembled WGS sequence"/>
</dbReference>
<dbReference type="EMBL" id="JBGUBD010000009">
    <property type="protein sequence ID" value="MFA9479452.1"/>
    <property type="molecule type" value="Genomic_DNA"/>
</dbReference>
<evidence type="ECO:0000256" key="1">
    <source>
        <dbReference type="SAM" id="SignalP"/>
    </source>
</evidence>
<name>A0ABV4U840_9BACT</name>
<feature type="chain" id="PRO_5045336255" evidence="1">
    <location>
        <begin position="29"/>
        <end position="705"/>
    </location>
</feature>
<keyword evidence="1" id="KW-0732">Signal</keyword>
<reference evidence="2 3" key="1">
    <citation type="submission" date="2024-08" db="EMBL/GenBank/DDBJ databases">
        <title>Whole-genome sequencing of halo(alkali)philic microorganisms from hypersaline lakes.</title>
        <authorList>
            <person name="Sorokin D.Y."/>
            <person name="Merkel A.Y."/>
            <person name="Messina E."/>
            <person name="Yakimov M."/>
        </authorList>
    </citation>
    <scope>NUCLEOTIDE SEQUENCE [LARGE SCALE GENOMIC DNA]</scope>
    <source>
        <strain evidence="2 3">AB-hyl4</strain>
    </source>
</reference>
<feature type="signal peptide" evidence="1">
    <location>
        <begin position="1"/>
        <end position="28"/>
    </location>
</feature>
<proteinExistence type="predicted"/>
<dbReference type="Gene3D" id="2.60.120.200">
    <property type="match status" value="1"/>
</dbReference>
<evidence type="ECO:0000313" key="2">
    <source>
        <dbReference type="EMBL" id="MFA9479452.1"/>
    </source>
</evidence>
<dbReference type="SUPFAM" id="SSF49899">
    <property type="entry name" value="Concanavalin A-like lectins/glucanases"/>
    <property type="match status" value="1"/>
</dbReference>
<organism evidence="2 3">
    <name type="scientific">Natronomicrosphaera hydrolytica</name>
    <dbReference type="NCBI Taxonomy" id="3242702"/>
    <lineage>
        <taxon>Bacteria</taxon>
        <taxon>Pseudomonadati</taxon>
        <taxon>Planctomycetota</taxon>
        <taxon>Phycisphaerae</taxon>
        <taxon>Phycisphaerales</taxon>
        <taxon>Phycisphaeraceae</taxon>
        <taxon>Natronomicrosphaera</taxon>
    </lineage>
</organism>
<evidence type="ECO:0000313" key="3">
    <source>
        <dbReference type="Proteomes" id="UP001575105"/>
    </source>
</evidence>
<sequence length="705" mass="78448">MAKTVLPVIAILLVGWLHTGTAAGEAMAGEVEIVGLWSFDDDTADRTGSWSGFGSSAHGGITLDEQRVGIGAYSAVHGPETRTNWRHHATGRIILANEAAIDGATAFGMALWARPVKVWTSRGRIISFGPEAFGIGNVPGDREGQFRLANADFVDAEALAPFTLPMDEWTHIAVTADGETVRLLINGEVISEAAQTGPLNGGEQLYLGAIGSGGVGLLSTYIDELVFVRGPADAAWAQSIYEATRSGEPLPYEMPPPPPFEPVERDTSKYLRLSVDDIELTAGTLERIDFTATETPLFGVYIPQRMLRDEAVTREVIEDLEAHHCNTIIVRLGWCIERASLLQLFHEHNFRVFVIVAPPYGADLVREHADVARRNQEGDTLDTASFYDERYIEYLRETWLAEGLKGRGIDGLILDEPAMRDYRIALREGKLYHAHPAEQAAYRRMHGGPYPSDLDLTEHRGTQDYERVMAFRRRMVSEWLQLVEEVVHSRGPNVQYHIVVTPDVVSNYRHSGGFLRASEAAAVDVEALLRSDGLHGIQMTAYLNAWGGHSPAWAQQFLPLFKDKAHEHGKASIFWAQAYLESQRHVERGIQPGNVGQLIDYTVGEGVDGMFVWSYRGFSQDDYNWDDYFEEFSEAAARHVDRPAEGLKVEVVDDNANAARRVRELGAGEYQLQISFPEPGTYTLRVRNRLGFEQLIPVQVHARQE</sequence>
<keyword evidence="3" id="KW-1185">Reference proteome</keyword>
<gene>
    <name evidence="2" type="ORF">ACERK3_14275</name>
</gene>